<organism evidence="1 2">
    <name type="scientific">Corchorus olitorius</name>
    <dbReference type="NCBI Taxonomy" id="93759"/>
    <lineage>
        <taxon>Eukaryota</taxon>
        <taxon>Viridiplantae</taxon>
        <taxon>Streptophyta</taxon>
        <taxon>Embryophyta</taxon>
        <taxon>Tracheophyta</taxon>
        <taxon>Spermatophyta</taxon>
        <taxon>Magnoliopsida</taxon>
        <taxon>eudicotyledons</taxon>
        <taxon>Gunneridae</taxon>
        <taxon>Pentapetalae</taxon>
        <taxon>rosids</taxon>
        <taxon>malvids</taxon>
        <taxon>Malvales</taxon>
        <taxon>Malvaceae</taxon>
        <taxon>Grewioideae</taxon>
        <taxon>Apeibeae</taxon>
        <taxon>Corchorus</taxon>
    </lineage>
</organism>
<dbReference type="AlphaFoldDB" id="A0A1R3HCB4"/>
<accession>A0A1R3HCB4</accession>
<dbReference type="Proteomes" id="UP000187203">
    <property type="component" value="Unassembled WGS sequence"/>
</dbReference>
<evidence type="ECO:0000313" key="1">
    <source>
        <dbReference type="EMBL" id="OMO67969.1"/>
    </source>
</evidence>
<comment type="caution">
    <text evidence="1">The sequence shown here is derived from an EMBL/GenBank/DDBJ whole genome shotgun (WGS) entry which is preliminary data.</text>
</comment>
<name>A0A1R3HCB4_9ROSI</name>
<evidence type="ECO:0000313" key="2">
    <source>
        <dbReference type="Proteomes" id="UP000187203"/>
    </source>
</evidence>
<dbReference type="OrthoDB" id="10564817at2759"/>
<keyword evidence="2" id="KW-1185">Reference proteome</keyword>
<gene>
    <name evidence="1" type="ORF">COLO4_29956</name>
</gene>
<proteinExistence type="predicted"/>
<reference evidence="2" key="1">
    <citation type="submission" date="2013-09" db="EMBL/GenBank/DDBJ databases">
        <title>Corchorus olitorius genome sequencing.</title>
        <authorList>
            <person name="Alam M."/>
            <person name="Haque M.S."/>
            <person name="Islam M.S."/>
            <person name="Emdad E.M."/>
            <person name="Islam M.M."/>
            <person name="Ahmed B."/>
            <person name="Halim A."/>
            <person name="Hossen Q.M.M."/>
            <person name="Hossain M.Z."/>
            <person name="Ahmed R."/>
            <person name="Khan M.M."/>
            <person name="Islam R."/>
            <person name="Rashid M.M."/>
            <person name="Khan S.A."/>
            <person name="Rahman M.S."/>
            <person name="Alam M."/>
            <person name="Yahiya A.S."/>
            <person name="Khan M.S."/>
            <person name="Azam M.S."/>
            <person name="Haque T."/>
            <person name="Lashkar M.Z.H."/>
            <person name="Akhand A.I."/>
            <person name="Morshed G."/>
            <person name="Roy S."/>
            <person name="Uddin K.S."/>
            <person name="Rabeya T."/>
            <person name="Hossain A.S."/>
            <person name="Chowdhury A."/>
            <person name="Snigdha A.R."/>
            <person name="Mortoza M.S."/>
            <person name="Matin S.A."/>
            <person name="Hoque S.M.E."/>
            <person name="Islam M.K."/>
            <person name="Roy D.K."/>
            <person name="Haider R."/>
            <person name="Moosa M.M."/>
            <person name="Elias S.M."/>
            <person name="Hasan A.M."/>
            <person name="Jahan S."/>
            <person name="Shafiuddin M."/>
            <person name="Mahmood N."/>
            <person name="Shommy N.S."/>
        </authorList>
    </citation>
    <scope>NUCLEOTIDE SEQUENCE [LARGE SCALE GENOMIC DNA]</scope>
    <source>
        <strain evidence="2">cv. O-4</strain>
    </source>
</reference>
<sequence>MSGIDDKGSGIDDKGFGIKGNVHIKSRFDPSIYDYSRPIRLQQSRNKDVNIKAFAKLLKSKGRSQEHQLLALFKKI</sequence>
<dbReference type="EMBL" id="AWUE01020493">
    <property type="protein sequence ID" value="OMO67969.1"/>
    <property type="molecule type" value="Genomic_DNA"/>
</dbReference>
<protein>
    <submittedName>
        <fullName evidence="1">Uncharacterized protein</fullName>
    </submittedName>
</protein>